<dbReference type="HOGENOM" id="CLU_179875_1_0_2"/>
<dbReference type="GO" id="GO:0016787">
    <property type="term" value="F:hydrolase activity"/>
    <property type="evidence" value="ECO:0007669"/>
    <property type="project" value="UniProtKB-KW"/>
</dbReference>
<reference evidence="7 8" key="1">
    <citation type="journal article" date="2012" name="J. Bacteriol.">
        <title>Genome sequence of the model hyperthermophilic archaeon Thermococcus litoralis NS-C.</title>
        <authorList>
            <person name="Gardner A.F."/>
            <person name="Kumar S."/>
            <person name="Perler F.B."/>
        </authorList>
    </citation>
    <scope>NUCLEOTIDE SEQUENCE [LARGE SCALE GENOMIC DNA]</scope>
    <source>
        <strain evidence="8">ATCC 51850 / DSM 5473 / JCM 8560 / NS-C</strain>
    </source>
</reference>
<gene>
    <name evidence="7" type="ORF">OCC_02912</name>
</gene>
<evidence type="ECO:0000313" key="7">
    <source>
        <dbReference type="EMBL" id="EHR77967.1"/>
    </source>
</evidence>
<evidence type="ECO:0000256" key="6">
    <source>
        <dbReference type="ARBA" id="ARBA00023016"/>
    </source>
</evidence>
<evidence type="ECO:0000256" key="5">
    <source>
        <dbReference type="ARBA" id="ARBA00022884"/>
    </source>
</evidence>
<dbReference type="Pfam" id="PF07927">
    <property type="entry name" value="HicA_toxin"/>
    <property type="match status" value="1"/>
</dbReference>
<dbReference type="AlphaFoldDB" id="H3ZQ04"/>
<dbReference type="SUPFAM" id="SSF54786">
    <property type="entry name" value="YcfA/nrd intein domain"/>
    <property type="match status" value="1"/>
</dbReference>
<keyword evidence="2" id="KW-0540">Nuclease</keyword>
<evidence type="ECO:0000256" key="2">
    <source>
        <dbReference type="ARBA" id="ARBA00022722"/>
    </source>
</evidence>
<keyword evidence="3" id="KW-0255">Endonuclease</keyword>
<dbReference type="RefSeq" id="WP_004069339.1">
    <property type="nucleotide sequence ID" value="NC_022084.1"/>
</dbReference>
<proteinExistence type="predicted"/>
<sequence length="95" mass="11294">MKARDIKKALEKKGFTKKEGKRHTKYTLYRNGKKTRVSVVFSRGRSKQELGEELIRRIMKQLHFDNDKNKFKDFVDCPMGKNDYIHYLISKGVLE</sequence>
<evidence type="ECO:0000256" key="3">
    <source>
        <dbReference type="ARBA" id="ARBA00022759"/>
    </source>
</evidence>
<keyword evidence="1" id="KW-1277">Toxin-antitoxin system</keyword>
<organism evidence="7 8">
    <name type="scientific">Thermococcus litoralis (strain ATCC 51850 / DSM 5473 / JCM 8560 / NS-C)</name>
    <dbReference type="NCBI Taxonomy" id="523849"/>
    <lineage>
        <taxon>Archaea</taxon>
        <taxon>Methanobacteriati</taxon>
        <taxon>Methanobacteriota</taxon>
        <taxon>Thermococci</taxon>
        <taxon>Thermococcales</taxon>
        <taxon>Thermococcaceae</taxon>
        <taxon>Thermococcus</taxon>
    </lineage>
</organism>
<accession>H3ZQ04</accession>
<dbReference type="GO" id="GO:0004519">
    <property type="term" value="F:endonuclease activity"/>
    <property type="evidence" value="ECO:0007669"/>
    <property type="project" value="UniProtKB-KW"/>
</dbReference>
<evidence type="ECO:0000313" key="8">
    <source>
        <dbReference type="Proteomes" id="UP000015502"/>
    </source>
</evidence>
<dbReference type="GO" id="GO:0003729">
    <property type="term" value="F:mRNA binding"/>
    <property type="evidence" value="ECO:0007669"/>
    <property type="project" value="InterPro"/>
</dbReference>
<keyword evidence="6" id="KW-0346">Stress response</keyword>
<keyword evidence="4" id="KW-0378">Hydrolase</keyword>
<keyword evidence="8" id="KW-1185">Reference proteome</keyword>
<name>H3ZQ04_THELN</name>
<dbReference type="GeneID" id="16548915"/>
<dbReference type="Gene3D" id="3.30.920.30">
    <property type="entry name" value="Hypothetical protein"/>
    <property type="match status" value="1"/>
</dbReference>
<evidence type="ECO:0000256" key="1">
    <source>
        <dbReference type="ARBA" id="ARBA00022649"/>
    </source>
</evidence>
<dbReference type="InterPro" id="IPR038570">
    <property type="entry name" value="HicA_sf"/>
</dbReference>
<evidence type="ECO:0008006" key="9">
    <source>
        <dbReference type="Google" id="ProtNLM"/>
    </source>
</evidence>
<dbReference type="KEGG" id="tlt:OCC_02912"/>
<dbReference type="STRING" id="523849.OCC_02912"/>
<dbReference type="Proteomes" id="UP000015502">
    <property type="component" value="Chromosome"/>
</dbReference>
<keyword evidence="5" id="KW-0694">RNA-binding</keyword>
<dbReference type="InterPro" id="IPR012933">
    <property type="entry name" value="HicA_mRNA_interferase"/>
</dbReference>
<protein>
    <recommendedName>
        <fullName evidence="9">Type II toxin-antitoxin system HicA family toxin</fullName>
    </recommendedName>
</protein>
<evidence type="ECO:0000256" key="4">
    <source>
        <dbReference type="ARBA" id="ARBA00022801"/>
    </source>
</evidence>
<dbReference type="PaxDb" id="523849-OCC_02912"/>
<dbReference type="EMBL" id="CP006670">
    <property type="protein sequence ID" value="EHR77967.1"/>
    <property type="molecule type" value="Genomic_DNA"/>
</dbReference>
<dbReference type="OrthoDB" id="100431at2157"/>